<evidence type="ECO:0000313" key="3">
    <source>
        <dbReference type="Proteomes" id="UP000198775"/>
    </source>
</evidence>
<evidence type="ECO:0000313" key="2">
    <source>
        <dbReference type="EMBL" id="SEP05062.1"/>
    </source>
</evidence>
<dbReference type="Pfam" id="PF20575">
    <property type="entry name" value="HTH_63"/>
    <property type="match status" value="1"/>
</dbReference>
<reference evidence="3" key="1">
    <citation type="submission" date="2016-10" db="EMBL/GenBank/DDBJ databases">
        <authorList>
            <person name="Varghese N."/>
            <person name="Submissions S."/>
        </authorList>
    </citation>
    <scope>NUCLEOTIDE SEQUENCE [LARGE SCALE GENOMIC DNA]</scope>
    <source>
        <strain evidence="3">IBRC-M 10043</strain>
    </source>
</reference>
<evidence type="ECO:0000256" key="1">
    <source>
        <dbReference type="SAM" id="MobiDB-lite"/>
    </source>
</evidence>
<accession>A0A1H8UPC5</accession>
<proteinExistence type="predicted"/>
<dbReference type="EMBL" id="FOCX01000029">
    <property type="protein sequence ID" value="SEP05062.1"/>
    <property type="molecule type" value="Genomic_DNA"/>
</dbReference>
<protein>
    <submittedName>
        <fullName evidence="2">Uncharacterized protein</fullName>
    </submittedName>
</protein>
<dbReference type="Proteomes" id="UP000198775">
    <property type="component" value="Unassembled WGS sequence"/>
</dbReference>
<gene>
    <name evidence="2" type="ORF">SAMN05216388_102924</name>
</gene>
<dbReference type="RefSeq" id="WP_092663598.1">
    <property type="nucleotide sequence ID" value="NZ_FOCX01000029.1"/>
</dbReference>
<keyword evidence="3" id="KW-1185">Reference proteome</keyword>
<dbReference type="AlphaFoldDB" id="A0A1H8UPC5"/>
<organism evidence="2 3">
    <name type="scientific">Halorientalis persicus</name>
    <dbReference type="NCBI Taxonomy" id="1367881"/>
    <lineage>
        <taxon>Archaea</taxon>
        <taxon>Methanobacteriati</taxon>
        <taxon>Methanobacteriota</taxon>
        <taxon>Stenosarchaea group</taxon>
        <taxon>Halobacteria</taxon>
        <taxon>Halobacteriales</taxon>
        <taxon>Haloarculaceae</taxon>
        <taxon>Halorientalis</taxon>
    </lineage>
</organism>
<name>A0A1H8UPC5_9EURY</name>
<feature type="region of interest" description="Disordered" evidence="1">
    <location>
        <begin position="144"/>
        <end position="164"/>
    </location>
</feature>
<sequence>MTRITRAELFLRDSVPIAATTEQSRILGRLQALAAAGVIADLSVQRWPHRVTVGDTQARREFALCREFEAWADAHGVALAPAFERHDCHNSFTDSHYRTAVLPVVCLALYDEDDLIALYPHSSETGIRTVLDGISMLEAESGLVPGQSRPWNQPRQPRANRSPI</sequence>
<dbReference type="InterPro" id="IPR046783">
    <property type="entry name" value="HTH_63"/>
</dbReference>
<dbReference type="OrthoDB" id="204263at2157"/>